<evidence type="ECO:0008006" key="4">
    <source>
        <dbReference type="Google" id="ProtNLM"/>
    </source>
</evidence>
<dbReference type="InterPro" id="IPR051057">
    <property type="entry name" value="PI-PLC_domain"/>
</dbReference>
<comment type="caution">
    <text evidence="2">The sequence shown here is derived from an EMBL/GenBank/DDBJ whole genome shotgun (WGS) entry which is preliminary data.</text>
</comment>
<dbReference type="Gene3D" id="3.20.20.190">
    <property type="entry name" value="Phosphatidylinositol (PI) phosphodiesterase"/>
    <property type="match status" value="1"/>
</dbReference>
<feature type="region of interest" description="Disordered" evidence="1">
    <location>
        <begin position="1"/>
        <end position="31"/>
    </location>
</feature>
<gene>
    <name evidence="2" type="ORF">WJX72_008937</name>
</gene>
<reference evidence="2 3" key="1">
    <citation type="journal article" date="2024" name="Nat. Commun.">
        <title>Phylogenomics reveals the evolutionary origins of lichenization in chlorophyte algae.</title>
        <authorList>
            <person name="Puginier C."/>
            <person name="Libourel C."/>
            <person name="Otte J."/>
            <person name="Skaloud P."/>
            <person name="Haon M."/>
            <person name="Grisel S."/>
            <person name="Petersen M."/>
            <person name="Berrin J.G."/>
            <person name="Delaux P.M."/>
            <person name="Dal Grande F."/>
            <person name="Keller J."/>
        </authorList>
    </citation>
    <scope>NUCLEOTIDE SEQUENCE [LARGE SCALE GENOMIC DNA]</scope>
    <source>
        <strain evidence="2 3">SAG 2043</strain>
    </source>
</reference>
<dbReference type="Pfam" id="PF26146">
    <property type="entry name" value="PI-PLC_X"/>
    <property type="match status" value="1"/>
</dbReference>
<dbReference type="EMBL" id="JALJOR010000017">
    <property type="protein sequence ID" value="KAK9804861.1"/>
    <property type="molecule type" value="Genomic_DNA"/>
</dbReference>
<dbReference type="CDD" id="cd08557">
    <property type="entry name" value="PI-PLCc_bacteria_like"/>
    <property type="match status" value="1"/>
</dbReference>
<evidence type="ECO:0000313" key="3">
    <source>
        <dbReference type="Proteomes" id="UP001489004"/>
    </source>
</evidence>
<keyword evidence="3" id="KW-1185">Reference proteome</keyword>
<dbReference type="PANTHER" id="PTHR13593:SF140">
    <property type="entry name" value="PLC-LIKE PHOSPHODIESTERASE"/>
    <property type="match status" value="1"/>
</dbReference>
<accession>A0AAW1P549</accession>
<dbReference type="GO" id="GO:0006629">
    <property type="term" value="P:lipid metabolic process"/>
    <property type="evidence" value="ECO:0007669"/>
    <property type="project" value="InterPro"/>
</dbReference>
<dbReference type="GO" id="GO:0008081">
    <property type="term" value="F:phosphoric diester hydrolase activity"/>
    <property type="evidence" value="ECO:0007669"/>
    <property type="project" value="InterPro"/>
</dbReference>
<dbReference type="AlphaFoldDB" id="A0AAW1P549"/>
<dbReference type="Proteomes" id="UP001489004">
    <property type="component" value="Unassembled WGS sequence"/>
</dbReference>
<sequence length="385" mass="40887">MGMKLGDQSGIEPVRRETQGCHAASPSRMGSAGFARKPLASLLACSLLACLASACPQFPDYSSWMKDQGSQTLKALHLPGTHDSSTYGFASGVQYPTLALQWAKAQDCNITQQLTAGIRFLDLRVSWNSIESHVVLSHSFQASPLDAVLQQIADFVGAYPSEVVVVYMTGDTLDFKLQKALQAMSMPQAGSTQHWDSASKSIARFFGARLIKAADLDFSLSVLTAAQRNVLIISDELAQQAGFVAVKPAHINYLDSWAGDSARGIPATQTDGSDADQLIPRINKFMAAVDGRELYTVIKAQVTPGIADIIAGGDQSAGLVQWASVTNTSLLSDALSCRSNMHCSSFRVLAMDFPTPQLVEAVLSMNAGGTEPPQETQGATVAAAG</sequence>
<evidence type="ECO:0000256" key="1">
    <source>
        <dbReference type="SAM" id="MobiDB-lite"/>
    </source>
</evidence>
<organism evidence="2 3">
    <name type="scientific">[Myrmecia] bisecta</name>
    <dbReference type="NCBI Taxonomy" id="41462"/>
    <lineage>
        <taxon>Eukaryota</taxon>
        <taxon>Viridiplantae</taxon>
        <taxon>Chlorophyta</taxon>
        <taxon>core chlorophytes</taxon>
        <taxon>Trebouxiophyceae</taxon>
        <taxon>Trebouxiales</taxon>
        <taxon>Trebouxiaceae</taxon>
        <taxon>Myrmecia</taxon>
    </lineage>
</organism>
<protein>
    <recommendedName>
        <fullName evidence="4">Phosphatidylinositol-specific phospholipase C X domain-containing protein</fullName>
    </recommendedName>
</protein>
<proteinExistence type="predicted"/>
<name>A0AAW1P549_9CHLO</name>
<dbReference type="SUPFAM" id="SSF51695">
    <property type="entry name" value="PLC-like phosphodiesterases"/>
    <property type="match status" value="1"/>
</dbReference>
<evidence type="ECO:0000313" key="2">
    <source>
        <dbReference type="EMBL" id="KAK9804861.1"/>
    </source>
</evidence>
<dbReference type="InterPro" id="IPR017946">
    <property type="entry name" value="PLC-like_Pdiesterase_TIM-brl"/>
</dbReference>
<dbReference type="PANTHER" id="PTHR13593">
    <property type="match status" value="1"/>
</dbReference>